<feature type="transmembrane region" description="Helical" evidence="1">
    <location>
        <begin position="7"/>
        <end position="28"/>
    </location>
</feature>
<dbReference type="EMBL" id="JANIPJ010000003">
    <property type="protein sequence ID" value="MCR2803519.1"/>
    <property type="molecule type" value="Genomic_DNA"/>
</dbReference>
<evidence type="ECO:0000256" key="1">
    <source>
        <dbReference type="SAM" id="Phobius"/>
    </source>
</evidence>
<keyword evidence="1" id="KW-0812">Transmembrane</keyword>
<evidence type="ECO:0000313" key="2">
    <source>
        <dbReference type="EMBL" id="MCR2803519.1"/>
    </source>
</evidence>
<comment type="caution">
    <text evidence="2">The sequence shown here is derived from an EMBL/GenBank/DDBJ whole genome shotgun (WGS) entry which is preliminary data.</text>
</comment>
<keyword evidence="1" id="KW-0472">Membrane</keyword>
<keyword evidence="1" id="KW-1133">Transmembrane helix</keyword>
<reference evidence="2" key="1">
    <citation type="submission" date="2022-08" db="EMBL/GenBank/DDBJ databases">
        <title>The genomic sequence of strain Paenibacillus sp. SCIV0701.</title>
        <authorList>
            <person name="Zhao H."/>
        </authorList>
    </citation>
    <scope>NUCLEOTIDE SEQUENCE</scope>
    <source>
        <strain evidence="2">SCIV0701</strain>
    </source>
</reference>
<sequence length="81" mass="9270">MTKKQILLGILVALAAAAVLDYGFFWVWGMLLLAEPAQFSQGNNTFVIVHYQWNWIQYLLEAVAVFGLFALIVGLRKRRKK</sequence>
<proteinExistence type="predicted"/>
<gene>
    <name evidence="2" type="ORF">NQZ67_06430</name>
</gene>
<dbReference type="Proteomes" id="UP001141950">
    <property type="component" value="Unassembled WGS sequence"/>
</dbReference>
<name>A0A9X2MNV1_9BACL</name>
<evidence type="ECO:0000313" key="3">
    <source>
        <dbReference type="Proteomes" id="UP001141950"/>
    </source>
</evidence>
<accession>A0A9X2MNV1</accession>
<dbReference type="RefSeq" id="WP_257443877.1">
    <property type="nucleotide sequence ID" value="NZ_JANIPJ010000003.1"/>
</dbReference>
<feature type="transmembrane region" description="Helical" evidence="1">
    <location>
        <begin position="55"/>
        <end position="75"/>
    </location>
</feature>
<protein>
    <submittedName>
        <fullName evidence="2">Uncharacterized protein</fullName>
    </submittedName>
</protein>
<keyword evidence="3" id="KW-1185">Reference proteome</keyword>
<dbReference type="AlphaFoldDB" id="A0A9X2MNV1"/>
<organism evidence="2 3">
    <name type="scientific">Paenibacillus soyae</name>
    <dbReference type="NCBI Taxonomy" id="2969249"/>
    <lineage>
        <taxon>Bacteria</taxon>
        <taxon>Bacillati</taxon>
        <taxon>Bacillota</taxon>
        <taxon>Bacilli</taxon>
        <taxon>Bacillales</taxon>
        <taxon>Paenibacillaceae</taxon>
        <taxon>Paenibacillus</taxon>
    </lineage>
</organism>